<dbReference type="OrthoDB" id="10259640at2759"/>
<dbReference type="EMBL" id="OU896718">
    <property type="protein sequence ID" value="CAG9815267.1"/>
    <property type="molecule type" value="Genomic_DNA"/>
</dbReference>
<keyword evidence="1" id="KW-0378">Hydrolase</keyword>
<keyword evidence="2" id="KW-0347">Helicase</keyword>
<accession>A0A9N9SEJ1</accession>
<keyword evidence="5" id="KW-1185">Reference proteome</keyword>
<dbReference type="SMART" id="SM01178">
    <property type="entry name" value="DUF4217"/>
    <property type="match status" value="1"/>
</dbReference>
<dbReference type="Pfam" id="PF13959">
    <property type="entry name" value="CTE_SPB4"/>
    <property type="match status" value="1"/>
</dbReference>
<keyword evidence="2" id="KW-0547">Nucleotide-binding</keyword>
<evidence type="ECO:0000256" key="2">
    <source>
        <dbReference type="ARBA" id="ARBA00022806"/>
    </source>
</evidence>
<evidence type="ECO:0000259" key="3">
    <source>
        <dbReference type="SMART" id="SM01178"/>
    </source>
</evidence>
<dbReference type="GO" id="GO:0004386">
    <property type="term" value="F:helicase activity"/>
    <property type="evidence" value="ECO:0007669"/>
    <property type="project" value="UniProtKB-KW"/>
</dbReference>
<dbReference type="InterPro" id="IPR025313">
    <property type="entry name" value="SPB4-like_CTE"/>
</dbReference>
<sequence length="82" mass="8770">MSAKEAFKAYVRAYDSHHLKTIFDVATLDLAKVGASFGFRVPPAVDLKAAPLLWRSALVPMVGVVLKATKRPAHGGAGPARR</sequence>
<feature type="domain" description="ATP-dependent rRNA helicase SPB4-like C-terminal extension" evidence="3">
    <location>
        <begin position="1"/>
        <end position="47"/>
    </location>
</feature>
<evidence type="ECO:0000313" key="4">
    <source>
        <dbReference type="EMBL" id="CAG9815267.1"/>
    </source>
</evidence>
<evidence type="ECO:0000256" key="1">
    <source>
        <dbReference type="ARBA" id="ARBA00022801"/>
    </source>
</evidence>
<dbReference type="GO" id="GO:0016787">
    <property type="term" value="F:hydrolase activity"/>
    <property type="evidence" value="ECO:0007669"/>
    <property type="project" value="UniProtKB-KW"/>
</dbReference>
<keyword evidence="2" id="KW-0067">ATP-binding</keyword>
<reference evidence="4" key="2">
    <citation type="submission" date="2022-10" db="EMBL/GenBank/DDBJ databases">
        <authorList>
            <consortium name="ENA_rothamsted_submissions"/>
            <consortium name="culmorum"/>
            <person name="King R."/>
        </authorList>
    </citation>
    <scope>NUCLEOTIDE SEQUENCE</scope>
</reference>
<reference evidence="4" key="1">
    <citation type="submission" date="2022-01" db="EMBL/GenBank/DDBJ databases">
        <authorList>
            <person name="King R."/>
        </authorList>
    </citation>
    <scope>NUCLEOTIDE SEQUENCE</scope>
</reference>
<evidence type="ECO:0000313" key="5">
    <source>
        <dbReference type="Proteomes" id="UP001153737"/>
    </source>
</evidence>
<gene>
    <name evidence="4" type="ORF">PHAECO_LOCUS2823</name>
</gene>
<name>A0A9N9SEJ1_PHACE</name>
<organism evidence="4 5">
    <name type="scientific">Phaedon cochleariae</name>
    <name type="common">Mustard beetle</name>
    <dbReference type="NCBI Taxonomy" id="80249"/>
    <lineage>
        <taxon>Eukaryota</taxon>
        <taxon>Metazoa</taxon>
        <taxon>Ecdysozoa</taxon>
        <taxon>Arthropoda</taxon>
        <taxon>Hexapoda</taxon>
        <taxon>Insecta</taxon>
        <taxon>Pterygota</taxon>
        <taxon>Neoptera</taxon>
        <taxon>Endopterygota</taxon>
        <taxon>Coleoptera</taxon>
        <taxon>Polyphaga</taxon>
        <taxon>Cucujiformia</taxon>
        <taxon>Chrysomeloidea</taxon>
        <taxon>Chrysomelidae</taxon>
        <taxon>Chrysomelinae</taxon>
        <taxon>Chrysomelini</taxon>
        <taxon>Phaedon</taxon>
    </lineage>
</organism>
<dbReference type="Proteomes" id="UP001153737">
    <property type="component" value="Chromosome 12"/>
</dbReference>
<dbReference type="AlphaFoldDB" id="A0A9N9SEJ1"/>
<protein>
    <recommendedName>
        <fullName evidence="3">ATP-dependent rRNA helicase SPB4-like C-terminal extension domain-containing protein</fullName>
    </recommendedName>
</protein>
<proteinExistence type="predicted"/>